<evidence type="ECO:0000313" key="4">
    <source>
        <dbReference type="Proteomes" id="UP000247727"/>
    </source>
</evidence>
<feature type="domain" description="Transposase IS110-like N-terminal" evidence="1">
    <location>
        <begin position="5"/>
        <end position="150"/>
    </location>
</feature>
<dbReference type="NCBIfam" id="NF033542">
    <property type="entry name" value="transpos_IS110"/>
    <property type="match status" value="1"/>
</dbReference>
<dbReference type="Pfam" id="PF02371">
    <property type="entry name" value="Transposase_20"/>
    <property type="match status" value="1"/>
</dbReference>
<dbReference type="GO" id="GO:0006313">
    <property type="term" value="P:DNA transposition"/>
    <property type="evidence" value="ECO:0007669"/>
    <property type="project" value="InterPro"/>
</dbReference>
<keyword evidence="4" id="KW-1185">Reference proteome</keyword>
<organism evidence="3 4">
    <name type="scientific">Rhodobacter viridis</name>
    <dbReference type="NCBI Taxonomy" id="1054202"/>
    <lineage>
        <taxon>Bacteria</taxon>
        <taxon>Pseudomonadati</taxon>
        <taxon>Pseudomonadota</taxon>
        <taxon>Alphaproteobacteria</taxon>
        <taxon>Rhodobacterales</taxon>
        <taxon>Rhodobacter group</taxon>
        <taxon>Rhodobacter</taxon>
    </lineage>
</organism>
<dbReference type="PANTHER" id="PTHR33055">
    <property type="entry name" value="TRANSPOSASE FOR INSERTION SEQUENCE ELEMENT IS1111A"/>
    <property type="match status" value="1"/>
</dbReference>
<evidence type="ECO:0000259" key="2">
    <source>
        <dbReference type="Pfam" id="PF02371"/>
    </source>
</evidence>
<dbReference type="AlphaFoldDB" id="A0A318TY72"/>
<protein>
    <submittedName>
        <fullName evidence="3">Transposase</fullName>
    </submittedName>
</protein>
<dbReference type="InterPro" id="IPR003346">
    <property type="entry name" value="Transposase_20"/>
</dbReference>
<dbReference type="PANTHER" id="PTHR33055:SF3">
    <property type="entry name" value="PUTATIVE TRANSPOSASE FOR IS117-RELATED"/>
    <property type="match status" value="1"/>
</dbReference>
<dbReference type="Pfam" id="PF01548">
    <property type="entry name" value="DEDD_Tnp_IS110"/>
    <property type="match status" value="1"/>
</dbReference>
<feature type="domain" description="Transposase IS116/IS110/IS902 C-terminal" evidence="2">
    <location>
        <begin position="212"/>
        <end position="287"/>
    </location>
</feature>
<evidence type="ECO:0000259" key="1">
    <source>
        <dbReference type="Pfam" id="PF01548"/>
    </source>
</evidence>
<accession>A0A318TY72</accession>
<dbReference type="EMBL" id="QJTK01000010">
    <property type="protein sequence ID" value="PYF09243.1"/>
    <property type="molecule type" value="Genomic_DNA"/>
</dbReference>
<dbReference type="InterPro" id="IPR002525">
    <property type="entry name" value="Transp_IS110-like_N"/>
</dbReference>
<dbReference type="Proteomes" id="UP000247727">
    <property type="component" value="Unassembled WGS sequence"/>
</dbReference>
<evidence type="ECO:0000313" key="3">
    <source>
        <dbReference type="EMBL" id="PYF09243.1"/>
    </source>
</evidence>
<dbReference type="InterPro" id="IPR047650">
    <property type="entry name" value="Transpos_IS110"/>
</dbReference>
<gene>
    <name evidence="3" type="ORF">C8J30_110117</name>
</gene>
<proteinExistence type="predicted"/>
<dbReference type="GO" id="GO:0003677">
    <property type="term" value="F:DNA binding"/>
    <property type="evidence" value="ECO:0007669"/>
    <property type="project" value="InterPro"/>
</dbReference>
<reference evidence="3 4" key="1">
    <citation type="submission" date="2018-06" db="EMBL/GenBank/DDBJ databases">
        <title>Genomic Encyclopedia of Type Strains, Phase III (KMG-III): the genomes of soil and plant-associated and newly described type strains.</title>
        <authorList>
            <person name="Whitman W."/>
        </authorList>
    </citation>
    <scope>NUCLEOTIDE SEQUENCE [LARGE SCALE GENOMIC DNA]</scope>
    <source>
        <strain evidence="3 4">JA737</strain>
    </source>
</reference>
<dbReference type="GO" id="GO:0004803">
    <property type="term" value="F:transposase activity"/>
    <property type="evidence" value="ECO:0007669"/>
    <property type="project" value="InterPro"/>
</dbReference>
<name>A0A318TY72_9RHOB</name>
<sequence length="558" mass="60279">MKLFVGLDVSLEKTAICMISEHGKIMKEAQVASEPEALLRWLCRQDGTIAAVGLEAGPLSQWLHRGLSEAGQPVVLMETRQVKGALKAMPIKTDRRDAEGIARLLHLGWFRPVHCKSVSAQEVRAVLGDRKAVQQGFITLEMSLRGLLRNFGLKVGAISRGRFENRIRELSAGNPMLEAATEPMLRARSALRQELAGLERHVRQLSQADPVCRRLMTMPGIGAVVALTYRSAVDDPARFTSSKKVGPWVGLTPSRNQSGERDVSGGITKAGDVNLRRALCQAATVMMYEEGQKTVRWRLYSASCPHLEFRLGLDHCVEDRQQLVCRCGEYEFDGFSCGSHSGPEGAEDFGVARSVQGRDVEHAAHIGPAASNATLGQRSLPLSCAMGARPANAAMRLRHRPPSSGSSAISVAATMGPTPGTLCMRRETSVSFGSRAISAMMRASKSRMCRPRIVTMARISALATGSAVWARRVISSLRASTSCLRRVASACNCARISGVAAVRGGCMRRPNSASMRASTRSVLARSPDARAKSRACRGLRREKGTFAASSASRNARSS</sequence>
<comment type="caution">
    <text evidence="3">The sequence shown here is derived from an EMBL/GenBank/DDBJ whole genome shotgun (WGS) entry which is preliminary data.</text>
</comment>